<dbReference type="Gene3D" id="1.20.1580.10">
    <property type="entry name" value="ABC transporter ATPase like domain"/>
    <property type="match status" value="2"/>
</dbReference>
<dbReference type="Proteomes" id="UP000321429">
    <property type="component" value="Unassembled WGS sequence"/>
</dbReference>
<evidence type="ECO:0000256" key="16">
    <source>
        <dbReference type="ARBA" id="ARBA00042156"/>
    </source>
</evidence>
<dbReference type="PANTHER" id="PTHR43152">
    <property type="entry name" value="UVRABC SYSTEM PROTEIN A"/>
    <property type="match status" value="1"/>
</dbReference>
<evidence type="ECO:0000256" key="10">
    <source>
        <dbReference type="ARBA" id="ARBA00022840"/>
    </source>
</evidence>
<keyword evidence="20" id="KW-1185">Reference proteome</keyword>
<keyword evidence="6" id="KW-0227">DNA damage</keyword>
<keyword evidence="13" id="KW-0234">DNA repair</keyword>
<dbReference type="GO" id="GO:0003677">
    <property type="term" value="F:DNA binding"/>
    <property type="evidence" value="ECO:0007669"/>
    <property type="project" value="UniProtKB-KW"/>
</dbReference>
<keyword evidence="3" id="KW-0479">Metal-binding</keyword>
<evidence type="ECO:0000259" key="17">
    <source>
        <dbReference type="Pfam" id="PF17755"/>
    </source>
</evidence>
<accession>A0A0R2LBK4</accession>
<evidence type="ECO:0000313" key="19">
    <source>
        <dbReference type="EMBL" id="KRN96045.1"/>
    </source>
</evidence>
<evidence type="ECO:0000256" key="4">
    <source>
        <dbReference type="ARBA" id="ARBA00022737"/>
    </source>
</evidence>
<keyword evidence="5" id="KW-0547">Nucleotide-binding</keyword>
<reference evidence="19 20" key="1">
    <citation type="journal article" date="2015" name="Genome Announc.">
        <title>Expanding the biotechnology potential of lactobacilli through comparative genomics of 213 strains and associated genera.</title>
        <authorList>
            <person name="Sun Z."/>
            <person name="Harris H.M."/>
            <person name="McCann A."/>
            <person name="Guo C."/>
            <person name="Argimon S."/>
            <person name="Zhang W."/>
            <person name="Yang X."/>
            <person name="Jeffery I.B."/>
            <person name="Cooney J.C."/>
            <person name="Kagawa T.F."/>
            <person name="Liu W."/>
            <person name="Song Y."/>
            <person name="Salvetti E."/>
            <person name="Wrobel A."/>
            <person name="Rasinkangas P."/>
            <person name="Parkhill J."/>
            <person name="Rea M.C."/>
            <person name="O'Sullivan O."/>
            <person name="Ritari J."/>
            <person name="Douillard F.P."/>
            <person name="Paul Ross R."/>
            <person name="Yang R."/>
            <person name="Briner A.E."/>
            <person name="Felis G.E."/>
            <person name="de Vos W.M."/>
            <person name="Barrangou R."/>
            <person name="Klaenhammer T.R."/>
            <person name="Caufield P.W."/>
            <person name="Cui Y."/>
            <person name="Zhang H."/>
            <person name="O'Toole P.W."/>
        </authorList>
    </citation>
    <scope>NUCLEOTIDE SEQUENCE [LARGE SCALE GENOMIC DNA]</scope>
    <source>
        <strain evidence="19 20">DSM 22696</strain>
    </source>
</reference>
<dbReference type="AlphaFoldDB" id="A0A0R2LBK4"/>
<sequence>MTVAKQQPTYIEVLGAHVNNLKNLDVNVPLNRLVAITGRSGSGKSSLAMGVLYAEGMRRYVSALSTYTRRRLTQAGHAAVDQVNHVPSAIALRQRPSVPGVRSTVGTTTEALNVLRLAFSRLGSPMCPNGHQVAPTLAIAQAMDRAGAAMGDIRCPVCGVHFMAYGAEDFAFNSAGACPTCGGTGEARQLDASRLIPDESLTIREGAVASWRLPGRNFMHIVAQQIGIDIDVPFNELPKAQQELVLHGEKKQYAINIPSQSGKIFHMDNAQYENAYAAVEDSMATTTNERAIKRLNRFYVFDVCPTCHGSRFNQKLLRQTVAGKDIAQVSAMTLAELDAFIPVVMDWLPAEMQSLAQDILRELTELLRPLLELGLGYLTLDRSGSSLSTGELQRIQLSKTLRTQTTGVLYVLDEPSIGLHAANVDGLIHVMQALVEQGNSVVVVDHDPTIIAAADEVIEIGPAAGAAGGRLLAQGSPAQIEQNHASLIAPYLTGAAQLVVRPQTPADKMFADGHFGVTIDNRYNLHDFKLDLPRNRFSVISGFSGAGKSTAVFDALLPALTTTKKAPAPTFVSAVQRDRIRHVVAIDATPIGKNVRSTIATYTPILDQLRKLYAAVPAAQAAGFTASNFSYNVTAGACPDCGGTGEISLDIQYLPDMQQVCPTCQGRRYNPETLGITWHGYSIADLLEMDVVTAQTALAEVPGVANTLTTLIEMGLDYLHLGESTLSLSGGEAQRLRLVAHMGKPQANTLFVFDEPSVGLHPLDINVLLNVFQQLIDQGGTVVAIEHDLAMLANADYIVDLGPGGGVDGGRLMAAGTPTEVTQASGPTAEYLAAEFKHYGLSEA</sequence>
<evidence type="ECO:0000256" key="15">
    <source>
        <dbReference type="ARBA" id="ARBA00039316"/>
    </source>
</evidence>
<feature type="domain" description="UvrA DNA-binding" evidence="17">
    <location>
        <begin position="191"/>
        <end position="295"/>
    </location>
</feature>
<name>A0A0R2LBK4_9LACO</name>
<dbReference type="GO" id="GO:0006281">
    <property type="term" value="P:DNA repair"/>
    <property type="evidence" value="ECO:0007669"/>
    <property type="project" value="UniProtKB-KW"/>
</dbReference>
<evidence type="ECO:0000256" key="13">
    <source>
        <dbReference type="ARBA" id="ARBA00023204"/>
    </source>
</evidence>
<dbReference type="SUPFAM" id="SSF52540">
    <property type="entry name" value="P-loop containing nucleoside triphosphate hydrolases"/>
    <property type="match status" value="2"/>
</dbReference>
<evidence type="ECO:0000256" key="12">
    <source>
        <dbReference type="ARBA" id="ARBA00023125"/>
    </source>
</evidence>
<dbReference type="OrthoDB" id="9809851at2"/>
<dbReference type="STRING" id="348151.IV55_GL001728"/>
<evidence type="ECO:0000256" key="3">
    <source>
        <dbReference type="ARBA" id="ARBA00022723"/>
    </source>
</evidence>
<dbReference type="RefSeq" id="WP_057810268.1">
    <property type="nucleotide sequence ID" value="NZ_BJUD01000017.1"/>
</dbReference>
<dbReference type="Pfam" id="PF17755">
    <property type="entry name" value="UvrA_DNA-bind"/>
    <property type="match status" value="1"/>
</dbReference>
<evidence type="ECO:0000256" key="11">
    <source>
        <dbReference type="ARBA" id="ARBA00022881"/>
    </source>
</evidence>
<dbReference type="GO" id="GO:0008270">
    <property type="term" value="F:zinc ion binding"/>
    <property type="evidence" value="ECO:0007669"/>
    <property type="project" value="UniProtKB-KW"/>
</dbReference>
<evidence type="ECO:0000256" key="2">
    <source>
        <dbReference type="ARBA" id="ARBA00022490"/>
    </source>
</evidence>
<gene>
    <name evidence="19" type="ORF">IV55_GL001728</name>
    <name evidence="18" type="ORF">LSI01_10620</name>
</gene>
<dbReference type="InterPro" id="IPR041552">
    <property type="entry name" value="UvrA_DNA-bd"/>
</dbReference>
<dbReference type="GO" id="GO:0005737">
    <property type="term" value="C:cytoplasm"/>
    <property type="evidence" value="ECO:0007669"/>
    <property type="project" value="UniProtKB-SubCell"/>
</dbReference>
<dbReference type="GO" id="GO:0004518">
    <property type="term" value="F:nuclease activity"/>
    <property type="evidence" value="ECO:0007669"/>
    <property type="project" value="UniProtKB-KW"/>
</dbReference>
<dbReference type="PATRIC" id="fig|348151.3.peg.1779"/>
<dbReference type="EMBL" id="BJUD01000017">
    <property type="protein sequence ID" value="GEK28751.1"/>
    <property type="molecule type" value="Genomic_DNA"/>
</dbReference>
<proteinExistence type="inferred from homology"/>
<organism evidence="19 20">
    <name type="scientific">Furfurilactobacillus siliginis</name>
    <dbReference type="NCBI Taxonomy" id="348151"/>
    <lineage>
        <taxon>Bacteria</taxon>
        <taxon>Bacillati</taxon>
        <taxon>Bacillota</taxon>
        <taxon>Bacilli</taxon>
        <taxon>Lactobacillales</taxon>
        <taxon>Lactobacillaceae</taxon>
        <taxon>Furfurilactobacillus</taxon>
    </lineage>
</organism>
<keyword evidence="7" id="KW-0228">DNA excision</keyword>
<keyword evidence="10" id="KW-0067">ATP-binding</keyword>
<reference evidence="18 21" key="2">
    <citation type="submission" date="2019-07" db="EMBL/GenBank/DDBJ databases">
        <title>Whole genome shotgun sequence of Lactobacillus siliginis NBRC 101315.</title>
        <authorList>
            <person name="Hosoyama A."/>
            <person name="Uohara A."/>
            <person name="Ohji S."/>
            <person name="Ichikawa N."/>
        </authorList>
    </citation>
    <scope>NUCLEOTIDE SEQUENCE [LARGE SCALE GENOMIC DNA]</scope>
    <source>
        <strain evidence="18 21">NBRC 101315</strain>
    </source>
</reference>
<dbReference type="PANTHER" id="PTHR43152:SF1">
    <property type="entry name" value="UVRA PROTEIN"/>
    <property type="match status" value="1"/>
</dbReference>
<evidence type="ECO:0000313" key="20">
    <source>
        <dbReference type="Proteomes" id="UP000051139"/>
    </source>
</evidence>
<keyword evidence="12" id="KW-0238">DNA-binding</keyword>
<keyword evidence="4" id="KW-0677">Repeat</keyword>
<protein>
    <recommendedName>
        <fullName evidence="15">UvrABC system protein A</fullName>
    </recommendedName>
    <alternativeName>
        <fullName evidence="16">Excinuclease ABC subunit A</fullName>
    </alternativeName>
</protein>
<evidence type="ECO:0000313" key="21">
    <source>
        <dbReference type="Proteomes" id="UP000321429"/>
    </source>
</evidence>
<dbReference type="Gene3D" id="3.40.50.300">
    <property type="entry name" value="P-loop containing nucleotide triphosphate hydrolases"/>
    <property type="match status" value="2"/>
</dbReference>
<dbReference type="EMBL" id="JQCB01000006">
    <property type="protein sequence ID" value="KRN96045.1"/>
    <property type="molecule type" value="Genomic_DNA"/>
</dbReference>
<evidence type="ECO:0000256" key="1">
    <source>
        <dbReference type="ARBA" id="ARBA00004496"/>
    </source>
</evidence>
<keyword evidence="2" id="KW-0963">Cytoplasm</keyword>
<evidence type="ECO:0000256" key="14">
    <source>
        <dbReference type="ARBA" id="ARBA00038000"/>
    </source>
</evidence>
<evidence type="ECO:0000256" key="5">
    <source>
        <dbReference type="ARBA" id="ARBA00022741"/>
    </source>
</evidence>
<dbReference type="Proteomes" id="UP000051139">
    <property type="component" value="Unassembled WGS sequence"/>
</dbReference>
<comment type="subcellular location">
    <subcellularLocation>
        <location evidence="1">Cytoplasm</location>
    </subcellularLocation>
</comment>
<evidence type="ECO:0000256" key="8">
    <source>
        <dbReference type="ARBA" id="ARBA00022771"/>
    </source>
</evidence>
<evidence type="ECO:0000256" key="9">
    <source>
        <dbReference type="ARBA" id="ARBA00022833"/>
    </source>
</evidence>
<dbReference type="InterPro" id="IPR027417">
    <property type="entry name" value="P-loop_NTPase"/>
</dbReference>
<evidence type="ECO:0000313" key="18">
    <source>
        <dbReference type="EMBL" id="GEK28751.1"/>
    </source>
</evidence>
<keyword evidence="11" id="KW-0267">Excision nuclease</keyword>
<evidence type="ECO:0000256" key="6">
    <source>
        <dbReference type="ARBA" id="ARBA00022763"/>
    </source>
</evidence>
<comment type="caution">
    <text evidence="19">The sequence shown here is derived from an EMBL/GenBank/DDBJ whole genome shotgun (WGS) entry which is preliminary data.</text>
</comment>
<keyword evidence="8" id="KW-0863">Zinc-finger</keyword>
<evidence type="ECO:0000256" key="7">
    <source>
        <dbReference type="ARBA" id="ARBA00022769"/>
    </source>
</evidence>
<keyword evidence="9" id="KW-0862">Zinc</keyword>
<comment type="similarity">
    <text evidence="14">Belongs to the ABC transporter superfamily. UvrA family.</text>
</comment>
<dbReference type="GO" id="GO:0005524">
    <property type="term" value="F:ATP binding"/>
    <property type="evidence" value="ECO:0007669"/>
    <property type="project" value="UniProtKB-KW"/>
</dbReference>
<dbReference type="Gene3D" id="1.10.8.280">
    <property type="entry name" value="ABC transporter ATPase domain-like"/>
    <property type="match status" value="1"/>
</dbReference>